<dbReference type="AlphaFoldDB" id="A0A8X7C6P3"/>
<reference evidence="1" key="1">
    <citation type="submission" date="2020-08" db="EMBL/GenBank/DDBJ databases">
        <title>Multicomponent nature underlies the extraordinary mechanical properties of spider dragline silk.</title>
        <authorList>
            <person name="Kono N."/>
            <person name="Nakamura H."/>
            <person name="Mori M."/>
            <person name="Yoshida Y."/>
            <person name="Ohtoshi R."/>
            <person name="Malay A.D."/>
            <person name="Moran D.A.P."/>
            <person name="Tomita M."/>
            <person name="Numata K."/>
            <person name="Arakawa K."/>
        </authorList>
    </citation>
    <scope>NUCLEOTIDE SEQUENCE</scope>
</reference>
<comment type="caution">
    <text evidence="1">The sequence shown here is derived from an EMBL/GenBank/DDBJ whole genome shotgun (WGS) entry which is preliminary data.</text>
</comment>
<evidence type="ECO:0000313" key="2">
    <source>
        <dbReference type="Proteomes" id="UP000886998"/>
    </source>
</evidence>
<dbReference type="Proteomes" id="UP000886998">
    <property type="component" value="Unassembled WGS sequence"/>
</dbReference>
<accession>A0A8X7C6P3</accession>
<gene>
    <name evidence="1" type="ORF">TNIN_297121</name>
</gene>
<name>A0A8X7C6P3_9ARAC</name>
<keyword evidence="2" id="KW-1185">Reference proteome</keyword>
<dbReference type="EMBL" id="BMAV01010666">
    <property type="protein sequence ID" value="GFY55923.1"/>
    <property type="molecule type" value="Genomic_DNA"/>
</dbReference>
<protein>
    <submittedName>
        <fullName evidence="1">Uncharacterized protein</fullName>
    </submittedName>
</protein>
<proteinExistence type="predicted"/>
<organism evidence="1 2">
    <name type="scientific">Trichonephila inaurata madagascariensis</name>
    <dbReference type="NCBI Taxonomy" id="2747483"/>
    <lineage>
        <taxon>Eukaryota</taxon>
        <taxon>Metazoa</taxon>
        <taxon>Ecdysozoa</taxon>
        <taxon>Arthropoda</taxon>
        <taxon>Chelicerata</taxon>
        <taxon>Arachnida</taxon>
        <taxon>Araneae</taxon>
        <taxon>Araneomorphae</taxon>
        <taxon>Entelegynae</taxon>
        <taxon>Araneoidea</taxon>
        <taxon>Nephilidae</taxon>
        <taxon>Trichonephila</taxon>
        <taxon>Trichonephila inaurata</taxon>
    </lineage>
</organism>
<evidence type="ECO:0000313" key="1">
    <source>
        <dbReference type="EMBL" id="GFY55923.1"/>
    </source>
</evidence>
<sequence length="93" mass="10928">MTVLRGWQITVTFVEDSQICTLEFRCNNFLKQDAPPPKNTRSKQIVNEPSLGMRGIKRRDESWIQTTYLKAHSRRYLQSIHCTLEQSKFLSPK</sequence>